<gene>
    <name evidence="2" type="ORF">GpartN1_g3946.t1</name>
</gene>
<evidence type="ECO:0000313" key="2">
    <source>
        <dbReference type="EMBL" id="GJQ12155.1"/>
    </source>
</evidence>
<protein>
    <recommendedName>
        <fullName evidence="1">SnoaL-like domain-containing protein</fullName>
    </recommendedName>
</protein>
<dbReference type="InterPro" id="IPR032710">
    <property type="entry name" value="NTF2-like_dom_sf"/>
</dbReference>
<dbReference type="InterPro" id="IPR037401">
    <property type="entry name" value="SnoaL-like"/>
</dbReference>
<dbReference type="EMBL" id="BQMJ01000030">
    <property type="protein sequence ID" value="GJQ12155.1"/>
    <property type="molecule type" value="Genomic_DNA"/>
</dbReference>
<comment type="caution">
    <text evidence="2">The sequence shown here is derived from an EMBL/GenBank/DDBJ whole genome shotgun (WGS) entry which is preliminary data.</text>
</comment>
<dbReference type="SUPFAM" id="SSF54427">
    <property type="entry name" value="NTF2-like"/>
    <property type="match status" value="1"/>
</dbReference>
<name>A0A9C7PXC1_9RHOD</name>
<reference evidence="2" key="1">
    <citation type="journal article" date="2022" name="Proc. Natl. Acad. Sci. U.S.A.">
        <title>Life cycle and functional genomics of the unicellular red alga Galdieria for elucidating algal and plant evolution and industrial use.</title>
        <authorList>
            <person name="Hirooka S."/>
            <person name="Itabashi T."/>
            <person name="Ichinose T.M."/>
            <person name="Onuma R."/>
            <person name="Fujiwara T."/>
            <person name="Yamashita S."/>
            <person name="Jong L.W."/>
            <person name="Tomita R."/>
            <person name="Iwane A.H."/>
            <person name="Miyagishima S.Y."/>
        </authorList>
    </citation>
    <scope>NUCLEOTIDE SEQUENCE</scope>
    <source>
        <strain evidence="2">NBRC 102759</strain>
    </source>
</reference>
<organism evidence="2 3">
    <name type="scientific">Galdieria partita</name>
    <dbReference type="NCBI Taxonomy" id="83374"/>
    <lineage>
        <taxon>Eukaryota</taxon>
        <taxon>Rhodophyta</taxon>
        <taxon>Bangiophyceae</taxon>
        <taxon>Galdieriales</taxon>
        <taxon>Galdieriaceae</taxon>
        <taxon>Galdieria</taxon>
    </lineage>
</organism>
<dbReference type="Proteomes" id="UP001061958">
    <property type="component" value="Unassembled WGS sequence"/>
</dbReference>
<reference evidence="2" key="2">
    <citation type="submission" date="2022-01" db="EMBL/GenBank/DDBJ databases">
        <authorList>
            <person name="Hirooka S."/>
            <person name="Miyagishima S.Y."/>
        </authorList>
    </citation>
    <scope>NUCLEOTIDE SEQUENCE</scope>
    <source>
        <strain evidence="2">NBRC 102759</strain>
    </source>
</reference>
<accession>A0A9C7PXC1</accession>
<evidence type="ECO:0000259" key="1">
    <source>
        <dbReference type="Pfam" id="PF13474"/>
    </source>
</evidence>
<dbReference type="Gene3D" id="3.10.450.50">
    <property type="match status" value="1"/>
</dbReference>
<keyword evidence="3" id="KW-1185">Reference proteome</keyword>
<dbReference type="Pfam" id="PF13474">
    <property type="entry name" value="SnoaL_3"/>
    <property type="match status" value="1"/>
</dbReference>
<dbReference type="PANTHER" id="PTHR34957:SF1">
    <property type="entry name" value="NUCLEAR TRANSPORT FACTOR 2 (NTF2) FAMILY PROTEIN"/>
    <property type="match status" value="1"/>
</dbReference>
<proteinExistence type="predicted"/>
<evidence type="ECO:0000313" key="3">
    <source>
        <dbReference type="Proteomes" id="UP001061958"/>
    </source>
</evidence>
<dbReference type="AlphaFoldDB" id="A0A9C7PXC1"/>
<feature type="domain" description="SnoaL-like" evidence="1">
    <location>
        <begin position="83"/>
        <end position="204"/>
    </location>
</feature>
<dbReference type="PANTHER" id="PTHR34957">
    <property type="entry name" value="NUCLEAR TRANSPORT FACTOR 2 (NTF2) FAMILY PROTEIN"/>
    <property type="match status" value="1"/>
</dbReference>
<dbReference type="OrthoDB" id="1901658at2759"/>
<sequence>MSTTQCCLFSSYCSVLRLKKTNELKVKQVTLSRKAGVSYASAVSCLAEKFGALDRSLAGERVEQATELINHILRADGFGVDNVAKVNKAFYEAINRRDFESLQSLWLFSDQISCAHILCEELVTGYDRVLESWSAYLQSMTTQVEVKNERIYICGTVAWVTHEAVATPKEEDLQSDYLRVDFLATNILQWSNNSWLFVHHHASPL</sequence>